<comment type="similarity">
    <text evidence="2">Belongs to the YkuD family.</text>
</comment>
<feature type="chain" id="PRO_5046250500" evidence="10">
    <location>
        <begin position="23"/>
        <end position="254"/>
    </location>
</feature>
<feature type="active site" description="Nucleophile" evidence="9">
    <location>
        <position position="230"/>
    </location>
</feature>
<dbReference type="RefSeq" id="WP_173946444.1">
    <property type="nucleotide sequence ID" value="NZ_CP102845.1"/>
</dbReference>
<keyword evidence="3" id="KW-0328">Glycosyltransferase</keyword>
<evidence type="ECO:0000259" key="11">
    <source>
        <dbReference type="PROSITE" id="PS52029"/>
    </source>
</evidence>
<keyword evidence="4" id="KW-0808">Transferase</keyword>
<dbReference type="CDD" id="cd16913">
    <property type="entry name" value="YkuD_like"/>
    <property type="match status" value="1"/>
</dbReference>
<protein>
    <submittedName>
        <fullName evidence="12">L,D-transpeptidase</fullName>
    </submittedName>
</protein>
<keyword evidence="8 9" id="KW-0961">Cell wall biogenesis/degradation</keyword>
<dbReference type="EMBL" id="CP102845">
    <property type="protein sequence ID" value="UVF18778.1"/>
    <property type="molecule type" value="Genomic_DNA"/>
</dbReference>
<name>A0ABY5RP32_9HYPH</name>
<feature type="active site" description="Proton donor/acceptor" evidence="9">
    <location>
        <position position="214"/>
    </location>
</feature>
<accession>A0ABY5RP32</accession>
<evidence type="ECO:0000313" key="13">
    <source>
        <dbReference type="Proteomes" id="UP001017257"/>
    </source>
</evidence>
<dbReference type="PANTHER" id="PTHR30582">
    <property type="entry name" value="L,D-TRANSPEPTIDASE"/>
    <property type="match status" value="1"/>
</dbReference>
<dbReference type="InterPro" id="IPR038063">
    <property type="entry name" value="Transpep_catalytic_dom"/>
</dbReference>
<organism evidence="12 13">
    <name type="scientific">Microvirga terrae</name>
    <dbReference type="NCBI Taxonomy" id="2740529"/>
    <lineage>
        <taxon>Bacteria</taxon>
        <taxon>Pseudomonadati</taxon>
        <taxon>Pseudomonadota</taxon>
        <taxon>Alphaproteobacteria</taxon>
        <taxon>Hyphomicrobiales</taxon>
        <taxon>Methylobacteriaceae</taxon>
        <taxon>Microvirga</taxon>
    </lineage>
</organism>
<dbReference type="InterPro" id="IPR005490">
    <property type="entry name" value="LD_TPept_cat_dom"/>
</dbReference>
<keyword evidence="10" id="KW-0732">Signal</keyword>
<evidence type="ECO:0000256" key="8">
    <source>
        <dbReference type="ARBA" id="ARBA00023316"/>
    </source>
</evidence>
<dbReference type="InterPro" id="IPR050979">
    <property type="entry name" value="LD-transpeptidase"/>
</dbReference>
<comment type="pathway">
    <text evidence="1 9">Cell wall biogenesis; peptidoglycan biosynthesis.</text>
</comment>
<evidence type="ECO:0000256" key="9">
    <source>
        <dbReference type="PROSITE-ProRule" id="PRU01373"/>
    </source>
</evidence>
<sequence>MRAWTSCSALLLAALLPAAASAQPAYRSGNFYGNTYVSPGYDYPYAHTEDGYAESYPRAARPAARAYQAERVASYPYDVRTTGSVVGSLPQDYGNGTGYDNSIDYAIAPEFQRQLVSYRGAERPGTIIVDTNNKFLYLVQEGGRALRYGIGVGREGFEWSGRKTVSMKREWPSWRPPAEMLRRRPDLPRFMEGGPDNPLGARALYLGSSLYRIHGTNEPHTIGQAVSSGCIRMLNDDVVDLYNRVKVGTTVIVI</sequence>
<evidence type="ECO:0000256" key="6">
    <source>
        <dbReference type="ARBA" id="ARBA00022960"/>
    </source>
</evidence>
<evidence type="ECO:0000256" key="7">
    <source>
        <dbReference type="ARBA" id="ARBA00022984"/>
    </source>
</evidence>
<evidence type="ECO:0000256" key="5">
    <source>
        <dbReference type="ARBA" id="ARBA00022801"/>
    </source>
</evidence>
<keyword evidence="13" id="KW-1185">Reference proteome</keyword>
<keyword evidence="5" id="KW-0378">Hydrolase</keyword>
<dbReference type="Pfam" id="PF03734">
    <property type="entry name" value="YkuD"/>
    <property type="match status" value="1"/>
</dbReference>
<reference evidence="12" key="1">
    <citation type="submission" date="2022-08" db="EMBL/GenBank/DDBJ databases">
        <title>Microvirga terrae sp. nov., isolated from soil.</title>
        <authorList>
            <person name="Kim K.H."/>
            <person name="Seo Y.L."/>
            <person name="Kim J.M."/>
            <person name="Lee J.K."/>
            <person name="Han D.M."/>
            <person name="Jeon C.O."/>
        </authorList>
    </citation>
    <scope>NUCLEOTIDE SEQUENCE</scope>
    <source>
        <strain evidence="12">R24</strain>
    </source>
</reference>
<dbReference type="Proteomes" id="UP001017257">
    <property type="component" value="Chromosome"/>
</dbReference>
<dbReference type="Gene3D" id="2.40.440.10">
    <property type="entry name" value="L,D-transpeptidase catalytic domain-like"/>
    <property type="match status" value="1"/>
</dbReference>
<evidence type="ECO:0000256" key="4">
    <source>
        <dbReference type="ARBA" id="ARBA00022679"/>
    </source>
</evidence>
<dbReference type="SUPFAM" id="SSF141523">
    <property type="entry name" value="L,D-transpeptidase catalytic domain-like"/>
    <property type="match status" value="1"/>
</dbReference>
<dbReference type="PROSITE" id="PS52029">
    <property type="entry name" value="LD_TPASE"/>
    <property type="match status" value="1"/>
</dbReference>
<evidence type="ECO:0000256" key="1">
    <source>
        <dbReference type="ARBA" id="ARBA00004752"/>
    </source>
</evidence>
<feature type="signal peptide" evidence="10">
    <location>
        <begin position="1"/>
        <end position="22"/>
    </location>
</feature>
<keyword evidence="7 9" id="KW-0573">Peptidoglycan synthesis</keyword>
<gene>
    <name evidence="12" type="ORF">HPT29_020155</name>
</gene>
<proteinExistence type="inferred from homology"/>
<evidence type="ECO:0000256" key="10">
    <source>
        <dbReference type="SAM" id="SignalP"/>
    </source>
</evidence>
<keyword evidence="6 9" id="KW-0133">Cell shape</keyword>
<evidence type="ECO:0000256" key="3">
    <source>
        <dbReference type="ARBA" id="ARBA00022676"/>
    </source>
</evidence>
<evidence type="ECO:0000313" key="12">
    <source>
        <dbReference type="EMBL" id="UVF18778.1"/>
    </source>
</evidence>
<evidence type="ECO:0000256" key="2">
    <source>
        <dbReference type="ARBA" id="ARBA00005992"/>
    </source>
</evidence>
<dbReference type="PANTHER" id="PTHR30582:SF24">
    <property type="entry name" value="L,D-TRANSPEPTIDASE ERFK_SRFK-RELATED"/>
    <property type="match status" value="1"/>
</dbReference>
<feature type="domain" description="L,D-TPase catalytic" evidence="11">
    <location>
        <begin position="125"/>
        <end position="254"/>
    </location>
</feature>